<dbReference type="Proteomes" id="UP000297641">
    <property type="component" value="Unassembled WGS sequence"/>
</dbReference>
<feature type="transmembrane region" description="Helical" evidence="1">
    <location>
        <begin position="131"/>
        <end position="154"/>
    </location>
</feature>
<feature type="transmembrane region" description="Helical" evidence="1">
    <location>
        <begin position="274"/>
        <end position="291"/>
    </location>
</feature>
<dbReference type="EMBL" id="RQFT01000008">
    <property type="protein sequence ID" value="TGL06651.1"/>
    <property type="molecule type" value="Genomic_DNA"/>
</dbReference>
<keyword evidence="1" id="KW-0812">Transmembrane</keyword>
<accession>A0A7I0HSJ2</accession>
<feature type="transmembrane region" description="Helical" evidence="1">
    <location>
        <begin position="303"/>
        <end position="319"/>
    </location>
</feature>
<feature type="transmembrane region" description="Helical" evidence="1">
    <location>
        <begin position="7"/>
        <end position="27"/>
    </location>
</feature>
<proteinExistence type="predicted"/>
<feature type="transmembrane region" description="Helical" evidence="1">
    <location>
        <begin position="204"/>
        <end position="223"/>
    </location>
</feature>
<dbReference type="RefSeq" id="WP_135771026.1">
    <property type="nucleotide sequence ID" value="NZ_RQFT01000008.1"/>
</dbReference>
<feature type="transmembrane region" description="Helical" evidence="1">
    <location>
        <begin position="243"/>
        <end position="267"/>
    </location>
</feature>
<evidence type="ECO:0008006" key="4">
    <source>
        <dbReference type="Google" id="ProtNLM"/>
    </source>
</evidence>
<dbReference type="NCBIfam" id="NF047440">
    <property type="entry name" value="LA3751_2_3_fam"/>
    <property type="match status" value="1"/>
</dbReference>
<comment type="caution">
    <text evidence="2">The sequence shown here is derived from an EMBL/GenBank/DDBJ whole genome shotgun (WGS) entry which is preliminary data.</text>
</comment>
<reference evidence="2 3" key="1">
    <citation type="journal article" date="2019" name="PLoS Negl. Trop. Dis.">
        <title>Revisiting the worldwide diversity of Leptospira species in the environment.</title>
        <authorList>
            <person name="Vincent A.T."/>
            <person name="Schiettekatte O."/>
            <person name="Bourhy P."/>
            <person name="Veyrier F.J."/>
            <person name="Picardeau M."/>
        </authorList>
    </citation>
    <scope>NUCLEOTIDE SEQUENCE [LARGE SCALE GENOMIC DNA]</scope>
    <source>
        <strain evidence="2 3">201800273</strain>
    </source>
</reference>
<protein>
    <recommendedName>
        <fullName evidence="4">Dolichyl-phosphate-mannose-protein mannosyltransferase</fullName>
    </recommendedName>
</protein>
<keyword evidence="1" id="KW-1133">Transmembrane helix</keyword>
<evidence type="ECO:0000313" key="3">
    <source>
        <dbReference type="Proteomes" id="UP000297641"/>
    </source>
</evidence>
<sequence length="475" mass="55146">MIQSKKAIGFFYGVGFLTFSFLLFKTINVVSFSDFALFEWQLKQIIQGSLELPYQFLKSDPSLEFYPLPNVFFHLSGTKITSTFPNLYPILFSPIYVLLGKIGIQITQFVLFFLSIWMFYQIKRDHLSTVLLLFGSSIPIYIGLVHDTILIFFLEICIFYCLHKKLIPLASVLSVSLVWIRPEVVFVFCLFPFYFEWKQIWKQFFLWSALFGISFVCVNYISFGTVFPLRLVKNSTVVWKPEVILYLFRLLLEQIPIFTLFILLCLLRSFEKRVSVHSLLLLFITCLILILSPNTGGHNTPRYLYFLVPFYLFSIQLILKENYISEKLWTFVLSMIILFSLYQFNSQMKELIKISKFQSNTLLALSKIPNDTLVFNNSDFSFVALPLLEQNKNLVLLRKNPDKSQLSSFLSKNQIHSFVFVELPPSTIPIPNPLIIPNCKSNCQYNGIKTDPLPNAMLPIVTTSYSRSNDSETNF</sequence>
<feature type="transmembrane region" description="Helical" evidence="1">
    <location>
        <begin position="328"/>
        <end position="345"/>
    </location>
</feature>
<evidence type="ECO:0000313" key="2">
    <source>
        <dbReference type="EMBL" id="TGL06651.1"/>
    </source>
</evidence>
<feature type="transmembrane region" description="Helical" evidence="1">
    <location>
        <begin position="95"/>
        <end position="119"/>
    </location>
</feature>
<dbReference type="AlphaFoldDB" id="A0A7I0HSJ2"/>
<organism evidence="2 3">
    <name type="scientific">Leptospira bouyouniensis</name>
    <dbReference type="NCBI Taxonomy" id="2484911"/>
    <lineage>
        <taxon>Bacteria</taxon>
        <taxon>Pseudomonadati</taxon>
        <taxon>Spirochaetota</taxon>
        <taxon>Spirochaetia</taxon>
        <taxon>Leptospirales</taxon>
        <taxon>Leptospiraceae</taxon>
        <taxon>Leptospira</taxon>
    </lineage>
</organism>
<feature type="transmembrane region" description="Helical" evidence="1">
    <location>
        <begin position="166"/>
        <end position="195"/>
    </location>
</feature>
<evidence type="ECO:0000256" key="1">
    <source>
        <dbReference type="SAM" id="Phobius"/>
    </source>
</evidence>
<keyword evidence="1" id="KW-0472">Membrane</keyword>
<dbReference type="InterPro" id="IPR059217">
    <property type="entry name" value="LA3751_2-like"/>
</dbReference>
<gene>
    <name evidence="2" type="ORF">EHQ43_09600</name>
</gene>
<name>A0A7I0HSJ2_9LEPT</name>